<name>A0A9X2XTI0_9BACT</name>
<feature type="chain" id="PRO_5040953472" evidence="1">
    <location>
        <begin position="31"/>
        <end position="870"/>
    </location>
</feature>
<keyword evidence="3" id="KW-1185">Reference proteome</keyword>
<evidence type="ECO:0000313" key="3">
    <source>
        <dbReference type="Proteomes" id="UP001155483"/>
    </source>
</evidence>
<dbReference type="Proteomes" id="UP001155483">
    <property type="component" value="Unassembled WGS sequence"/>
</dbReference>
<evidence type="ECO:0000256" key="1">
    <source>
        <dbReference type="SAM" id="SignalP"/>
    </source>
</evidence>
<proteinExistence type="predicted"/>
<dbReference type="EMBL" id="JAOTIF010000001">
    <property type="protein sequence ID" value="MCU7548057.1"/>
    <property type="molecule type" value="Genomic_DNA"/>
</dbReference>
<gene>
    <name evidence="2" type="ORF">OCK74_02975</name>
</gene>
<reference evidence="2" key="1">
    <citation type="submission" date="2022-09" db="EMBL/GenBank/DDBJ databases">
        <authorList>
            <person name="Yuan C."/>
            <person name="Ke Z."/>
        </authorList>
    </citation>
    <scope>NUCLEOTIDE SEQUENCE</scope>
    <source>
        <strain evidence="2">LB-8</strain>
    </source>
</reference>
<reference evidence="2" key="2">
    <citation type="submission" date="2023-04" db="EMBL/GenBank/DDBJ databases">
        <title>Paracnuella aquatica gen. nov., sp. nov., a member of the family Chitinophagaceae isolated from a hot spring.</title>
        <authorList>
            <person name="Wang C."/>
        </authorList>
    </citation>
    <scope>NUCLEOTIDE SEQUENCE</scope>
    <source>
        <strain evidence="2">LB-8</strain>
    </source>
</reference>
<dbReference type="RefSeq" id="WP_279295501.1">
    <property type="nucleotide sequence ID" value="NZ_JAOTIF010000001.1"/>
</dbReference>
<keyword evidence="1" id="KW-0732">Signal</keyword>
<accession>A0A9X2XTI0</accession>
<comment type="caution">
    <text evidence="2">The sequence shown here is derived from an EMBL/GenBank/DDBJ whole genome shotgun (WGS) entry which is preliminary data.</text>
</comment>
<dbReference type="AlphaFoldDB" id="A0A9X2XTI0"/>
<sequence length="870" mass="92603">MVKKSLYRKILFPVAIVISNLSFPISFCFAADITSAGNGNWQTSSTWIGGVVPQSGDNVFIQPGHTITVSVTSAINSITFLNTSSIQGQLTVSPGVVLNVTKGILLQNAASNSTNATIQGGGKIFCESVKVGSIIKDPIQVCSSTLTSTISELEISGDLIVRAEVNGNNLGHSLFYISSGSVMVKGTVILDADSDGGNRPTSCLSLNVSPGTGTLDLAGAIPFSMPGSGIVALYLNGSSSTIKYSRNGDQTIYTMDYKNLRLSGGGIKSVSGIFKINGTLTIDDGVTLNQATASITIPNNGSLVVNGTLDFTSPIGVIKPQGGMTKLTMGPNGYIRTINHGGLGRSSDASFERISTNVDWDLNSLSSNGTVEYYRSTAPTDGPINTQIVTDLDYNNLIISGTMQKSWMLGQNHTVNGNFTILTGAPLLLAGKYVLSIKGNWFNNGDQFTAGFGTISFNGTARQKVDGSSITTFNNLIIDNENGVELTQSANVYEVLTLNKGLLTIPVSKTLALTNFSSKEILGKPFSATKHIVTQVNNSGQMGILHVINIPANTSYLFPVGNGTYYLPATIIPSSSNDFGITVFKGITANGKPGFPLEEAQRKNVVNVVWDVTGTKNLATDISLSWPKGQNLEGTNVLTALENGTGLGISHFTNGNWDAPSGTFDAVNYTATRMNIATFSPFAVGIAGFDVLPVHFYNVRASKQSSGVEVEFTNLTESGIAYYDIERSVGGQIFYAVKRITPAKNDNGSASYTWIDNNNLEGKIVYRIKAVETSGKFIFSDSVSIRLEAKYSGMNVFAKDGQVSLQISDLPAGKYMCRILNTAGQVVSVEYINHGGGALTHLTLINLVKTGVYIYYIQGPVQMQKKFVMQ</sequence>
<evidence type="ECO:0000313" key="2">
    <source>
        <dbReference type="EMBL" id="MCU7548057.1"/>
    </source>
</evidence>
<feature type="signal peptide" evidence="1">
    <location>
        <begin position="1"/>
        <end position="30"/>
    </location>
</feature>
<organism evidence="2 3">
    <name type="scientific">Paraflavisolibacter caeni</name>
    <dbReference type="NCBI Taxonomy" id="2982496"/>
    <lineage>
        <taxon>Bacteria</taxon>
        <taxon>Pseudomonadati</taxon>
        <taxon>Bacteroidota</taxon>
        <taxon>Chitinophagia</taxon>
        <taxon>Chitinophagales</taxon>
        <taxon>Chitinophagaceae</taxon>
        <taxon>Paraflavisolibacter</taxon>
    </lineage>
</organism>
<protein>
    <submittedName>
        <fullName evidence="2">G8 domain-containing protein</fullName>
    </submittedName>
</protein>